<proteinExistence type="predicted"/>
<evidence type="ECO:0000313" key="1">
    <source>
        <dbReference type="EMBL" id="SHK80511.1"/>
    </source>
</evidence>
<protein>
    <submittedName>
        <fullName evidence="1">Uncharacterized protein</fullName>
    </submittedName>
</protein>
<dbReference type="AlphaFoldDB" id="A0A1M6VGL1"/>
<accession>A0A1M6VGL1</accession>
<sequence>MDFSFLKHFKDSPKNIGLPFNNHAAIRISIPTTKPPNAAHK</sequence>
<reference evidence="1 2" key="1">
    <citation type="submission" date="2016-11" db="EMBL/GenBank/DDBJ databases">
        <authorList>
            <person name="Jaros S."/>
            <person name="Januszkiewicz K."/>
            <person name="Wedrychowicz H."/>
        </authorList>
    </citation>
    <scope>NUCLEOTIDE SEQUENCE [LARGE SCALE GENOMIC DNA]</scope>
    <source>
        <strain evidence="1 2">KHT3</strain>
    </source>
</reference>
<dbReference type="EMBL" id="FRBD01000012">
    <property type="protein sequence ID" value="SHK80511.1"/>
    <property type="molecule type" value="Genomic_DNA"/>
</dbReference>
<gene>
    <name evidence="1" type="ORF">SAMN05216463_112108</name>
</gene>
<name>A0A1M6VGL1_XYLRU</name>
<evidence type="ECO:0000313" key="2">
    <source>
        <dbReference type="Proteomes" id="UP000184130"/>
    </source>
</evidence>
<organism evidence="1 2">
    <name type="scientific">Xylanibacter ruminicola</name>
    <name type="common">Prevotella ruminicola</name>
    <dbReference type="NCBI Taxonomy" id="839"/>
    <lineage>
        <taxon>Bacteria</taxon>
        <taxon>Pseudomonadati</taxon>
        <taxon>Bacteroidota</taxon>
        <taxon>Bacteroidia</taxon>
        <taxon>Bacteroidales</taxon>
        <taxon>Prevotellaceae</taxon>
        <taxon>Xylanibacter</taxon>
    </lineage>
</organism>
<dbReference type="Proteomes" id="UP000184130">
    <property type="component" value="Unassembled WGS sequence"/>
</dbReference>